<dbReference type="OMA" id="CIQVEIG"/>
<name>F1A1M1_DICPU</name>
<dbReference type="InParanoid" id="F1A1M1"/>
<accession>F1A1M1</accession>
<keyword evidence="2" id="KW-1185">Reference proteome</keyword>
<dbReference type="GeneID" id="10504880"/>
<dbReference type="Gene3D" id="3.40.630.40">
    <property type="entry name" value="Zn-dependent exopeptidases"/>
    <property type="match status" value="1"/>
</dbReference>
<dbReference type="KEGG" id="dpp:DICPUDRAFT_84113"/>
<dbReference type="RefSeq" id="XP_003293565.1">
    <property type="nucleotide sequence ID" value="XM_003293517.1"/>
</dbReference>
<dbReference type="Proteomes" id="UP000001064">
    <property type="component" value="Unassembled WGS sequence"/>
</dbReference>
<evidence type="ECO:0000313" key="1">
    <source>
        <dbReference type="EMBL" id="EGC29904.1"/>
    </source>
</evidence>
<protein>
    <recommendedName>
        <fullName evidence="3">N-formylglutamate amidohydrolase</fullName>
    </recommendedName>
</protein>
<proteinExistence type="predicted"/>
<dbReference type="OrthoDB" id="71260at2759"/>
<dbReference type="AlphaFoldDB" id="F1A1M1"/>
<dbReference type="eggNOG" id="ENOG502REXS">
    <property type="taxonomic scope" value="Eukaryota"/>
</dbReference>
<evidence type="ECO:0008006" key="3">
    <source>
        <dbReference type="Google" id="ProtNLM"/>
    </source>
</evidence>
<dbReference type="EMBL" id="GL871378">
    <property type="protein sequence ID" value="EGC29904.1"/>
    <property type="molecule type" value="Genomic_DNA"/>
</dbReference>
<reference evidence="2" key="1">
    <citation type="journal article" date="2011" name="Genome Biol.">
        <title>Comparative genomics of the social amoebae Dictyostelium discoideum and Dictyostelium purpureum.</title>
        <authorList>
            <consortium name="US DOE Joint Genome Institute (JGI-PGF)"/>
            <person name="Sucgang R."/>
            <person name="Kuo A."/>
            <person name="Tian X."/>
            <person name="Salerno W."/>
            <person name="Parikh A."/>
            <person name="Feasley C.L."/>
            <person name="Dalin E."/>
            <person name="Tu H."/>
            <person name="Huang E."/>
            <person name="Barry K."/>
            <person name="Lindquist E."/>
            <person name="Shapiro H."/>
            <person name="Bruce D."/>
            <person name="Schmutz J."/>
            <person name="Salamov A."/>
            <person name="Fey P."/>
            <person name="Gaudet P."/>
            <person name="Anjard C."/>
            <person name="Babu M.M."/>
            <person name="Basu S."/>
            <person name="Bushmanova Y."/>
            <person name="van der Wel H."/>
            <person name="Katoh-Kurasawa M."/>
            <person name="Dinh C."/>
            <person name="Coutinho P.M."/>
            <person name="Saito T."/>
            <person name="Elias M."/>
            <person name="Schaap P."/>
            <person name="Kay R.R."/>
            <person name="Henrissat B."/>
            <person name="Eichinger L."/>
            <person name="Rivero F."/>
            <person name="Putnam N.H."/>
            <person name="West C.M."/>
            <person name="Loomis W.F."/>
            <person name="Chisholm R.L."/>
            <person name="Shaulsky G."/>
            <person name="Strassmann J.E."/>
            <person name="Queller D.C."/>
            <person name="Kuspa A."/>
            <person name="Grigoriev I.V."/>
        </authorList>
    </citation>
    <scope>NUCLEOTIDE SEQUENCE [LARGE SCALE GENOMIC DNA]</scope>
    <source>
        <strain evidence="2">QSDP1</strain>
    </source>
</reference>
<sequence length="361" mass="41568">MGDSNNNNNNNSVLAKGNKVLFYDDEYIFYQEGNIPMVVTFPHSGRLKIEDIPIRKSGCIDPDWYTQELAISMIQCFNCVYCCCGCNSDSSDNSSNCNNSNNSCKSNDCCATKATAKTTTATTKNENCTCCNINFDSNLVDYKQDCPRPYIVYSKIHREQCDFNRGEQRAFEDERMKPHYQLYHNTVKRFLESIKQHHKEAYEQGKVVLLDIHGQSDLKDHILRGTKDTKTCQLLLKNLGREALIGENSILGYLEKNGVKVFPNNLPSDYTTDKNNQYYIKPEDELAEIEKLKSKEPMAYFREHPEFTGSFTVMHYAEAFSINTIQVEVGYTWRSTKEHRTDFSRILRSSILNFLNSYNVN</sequence>
<organism evidence="1 2">
    <name type="scientific">Dictyostelium purpureum</name>
    <name type="common">Slime mold</name>
    <dbReference type="NCBI Taxonomy" id="5786"/>
    <lineage>
        <taxon>Eukaryota</taxon>
        <taxon>Amoebozoa</taxon>
        <taxon>Evosea</taxon>
        <taxon>Eumycetozoa</taxon>
        <taxon>Dictyostelia</taxon>
        <taxon>Dictyosteliales</taxon>
        <taxon>Dictyosteliaceae</taxon>
        <taxon>Dictyostelium</taxon>
    </lineage>
</organism>
<evidence type="ECO:0000313" key="2">
    <source>
        <dbReference type="Proteomes" id="UP000001064"/>
    </source>
</evidence>
<dbReference type="VEuPathDB" id="AmoebaDB:DICPUDRAFT_84113"/>
<gene>
    <name evidence="1" type="ORF">DICPUDRAFT_84113</name>
</gene>